<evidence type="ECO:0000313" key="5">
    <source>
        <dbReference type="EMBL" id="PRO74862.1"/>
    </source>
</evidence>
<keyword evidence="3" id="KW-0012">Acyltransferase</keyword>
<dbReference type="Pfam" id="PF00583">
    <property type="entry name" value="Acetyltransf_1"/>
    <property type="match status" value="1"/>
</dbReference>
<reference evidence="6" key="1">
    <citation type="journal article" date="2020" name="Int. J. Syst. Evol. Microbiol.">
        <title>Alteromonas alba sp. nov., a marine bacterium isolated from the seawater of the West Pacific Ocean.</title>
        <authorList>
            <person name="Sun C."/>
            <person name="Wu Y.-H."/>
            <person name="Xamxidin M."/>
            <person name="Cheng H."/>
            <person name="Xu X.-W."/>
        </authorList>
    </citation>
    <scope>NUCLEOTIDE SEQUENCE [LARGE SCALE GENOMIC DNA]</scope>
    <source>
        <strain evidence="6">190</strain>
    </source>
</reference>
<organism evidence="5 6">
    <name type="scientific">Alteromonas alba</name>
    <dbReference type="NCBI Taxonomy" id="2079529"/>
    <lineage>
        <taxon>Bacteria</taxon>
        <taxon>Pseudomonadati</taxon>
        <taxon>Pseudomonadota</taxon>
        <taxon>Gammaproteobacteria</taxon>
        <taxon>Alteromonadales</taxon>
        <taxon>Alteromonadaceae</taxon>
        <taxon>Alteromonas/Salinimonas group</taxon>
        <taxon>Alteromonas</taxon>
    </lineage>
</organism>
<dbReference type="CDD" id="cd04301">
    <property type="entry name" value="NAT_SF"/>
    <property type="match status" value="1"/>
</dbReference>
<name>A0A2S9VEH2_9ALTE</name>
<comment type="caution">
    <text evidence="5">The sequence shown here is derived from an EMBL/GenBank/DDBJ whole genome shotgun (WGS) entry which is preliminary data.</text>
</comment>
<dbReference type="SUPFAM" id="SSF55729">
    <property type="entry name" value="Acyl-CoA N-acyltransferases (Nat)"/>
    <property type="match status" value="1"/>
</dbReference>
<keyword evidence="2 5" id="KW-0808">Transferase</keyword>
<dbReference type="RefSeq" id="WP_105933458.1">
    <property type="nucleotide sequence ID" value="NZ_PVNP01000032.1"/>
</dbReference>
<keyword evidence="6" id="KW-1185">Reference proteome</keyword>
<evidence type="ECO:0000256" key="2">
    <source>
        <dbReference type="ARBA" id="ARBA00022679"/>
    </source>
</evidence>
<gene>
    <name evidence="5" type="ORF">C6Y40_04025</name>
</gene>
<evidence type="ECO:0000256" key="3">
    <source>
        <dbReference type="ARBA" id="ARBA00023315"/>
    </source>
</evidence>
<evidence type="ECO:0000256" key="1">
    <source>
        <dbReference type="ARBA" id="ARBA00008694"/>
    </source>
</evidence>
<dbReference type="OrthoDB" id="9805924at2"/>
<dbReference type="InterPro" id="IPR016181">
    <property type="entry name" value="Acyl_CoA_acyltransferase"/>
</dbReference>
<dbReference type="InterPro" id="IPR051016">
    <property type="entry name" value="Diverse_Substrate_AcTransf"/>
</dbReference>
<dbReference type="PANTHER" id="PTHR10545">
    <property type="entry name" value="DIAMINE N-ACETYLTRANSFERASE"/>
    <property type="match status" value="1"/>
</dbReference>
<proteinExistence type="inferred from homology"/>
<protein>
    <submittedName>
        <fullName evidence="5">GNAT family N-acetyltransferase</fullName>
    </submittedName>
</protein>
<dbReference type="PANTHER" id="PTHR10545:SF29">
    <property type="entry name" value="GH14572P-RELATED"/>
    <property type="match status" value="1"/>
</dbReference>
<dbReference type="FunFam" id="3.40.630.30:FF:000064">
    <property type="entry name" value="GNAT family acetyltransferase"/>
    <property type="match status" value="1"/>
</dbReference>
<evidence type="ECO:0000313" key="6">
    <source>
        <dbReference type="Proteomes" id="UP000238949"/>
    </source>
</evidence>
<dbReference type="PROSITE" id="PS51186">
    <property type="entry name" value="GNAT"/>
    <property type="match status" value="1"/>
</dbReference>
<dbReference type="GO" id="GO:0008080">
    <property type="term" value="F:N-acetyltransferase activity"/>
    <property type="evidence" value="ECO:0007669"/>
    <property type="project" value="TreeGrafter"/>
</dbReference>
<evidence type="ECO:0000259" key="4">
    <source>
        <dbReference type="PROSITE" id="PS51186"/>
    </source>
</evidence>
<comment type="similarity">
    <text evidence="1">Belongs to the acetyltransferase family.</text>
</comment>
<sequence length="160" mass="17997">MAITIRPAQTTDTETILHFIKELAIYEKAEHEAKATPEHIHNTLFCETPHAHGLICEHDGQPIGFAIYFFSYSTWQGQYGIYLEDLYVSPQSRGLGAGKQLLTHLAGIAVEKDCGRFEWSVLDWNQPAIDFYESLGAKPQGEWIRYRLDGDALKALGSQA</sequence>
<feature type="domain" description="N-acetyltransferase" evidence="4">
    <location>
        <begin position="3"/>
        <end position="160"/>
    </location>
</feature>
<accession>A0A2S9VEH2</accession>
<dbReference type="AlphaFoldDB" id="A0A2S9VEH2"/>
<dbReference type="EMBL" id="PVNP01000032">
    <property type="protein sequence ID" value="PRO74862.1"/>
    <property type="molecule type" value="Genomic_DNA"/>
</dbReference>
<dbReference type="InterPro" id="IPR000182">
    <property type="entry name" value="GNAT_dom"/>
</dbReference>
<dbReference type="Gene3D" id="3.40.630.30">
    <property type="match status" value="1"/>
</dbReference>
<dbReference type="Proteomes" id="UP000238949">
    <property type="component" value="Unassembled WGS sequence"/>
</dbReference>